<evidence type="ECO:0000313" key="1">
    <source>
        <dbReference type="EMBL" id="BDI06143.1"/>
    </source>
</evidence>
<organism evidence="1 2">
    <name type="scientific">Sphaerotilus microaerophilus</name>
    <dbReference type="NCBI Taxonomy" id="2914710"/>
    <lineage>
        <taxon>Bacteria</taxon>
        <taxon>Pseudomonadati</taxon>
        <taxon>Pseudomonadota</taxon>
        <taxon>Betaproteobacteria</taxon>
        <taxon>Burkholderiales</taxon>
        <taxon>Sphaerotilaceae</taxon>
        <taxon>Sphaerotilus</taxon>
    </lineage>
</organism>
<protein>
    <recommendedName>
        <fullName evidence="3">Glycosyltransferase family 1 protein</fullName>
    </recommendedName>
</protein>
<reference evidence="1" key="1">
    <citation type="submission" date="2022-04" db="EMBL/GenBank/DDBJ databases">
        <title>Whole genome sequence of Sphaerotilus sp. FB-5.</title>
        <authorList>
            <person name="Takeda M."/>
            <person name="Narihara S."/>
            <person name="Akimoto M."/>
            <person name="Akimoto R."/>
            <person name="Nishiyashiki S."/>
            <person name="Murakami T."/>
        </authorList>
    </citation>
    <scope>NUCLEOTIDE SEQUENCE</scope>
    <source>
        <strain evidence="1">FB-5</strain>
    </source>
</reference>
<accession>A0ABM7YNS7</accession>
<name>A0ABM7YNS7_9BURK</name>
<gene>
    <name evidence="1" type="ORF">CATMQ487_31130</name>
</gene>
<dbReference type="EMBL" id="AP025730">
    <property type="protein sequence ID" value="BDI06143.1"/>
    <property type="molecule type" value="Genomic_DNA"/>
</dbReference>
<sequence>MSAVLANPLRALRDADLPSRHSRELMVFGQDDALFFQASARQTRQRRLREHFAGEPVRKLLIGNNLQGFDFRHPGHPGLPVEVLDKGCFQSSDLAALGRLAESLTGCVVVVNNNDVGHGNGMPGYAELVRRCERTVFIAWDWDNHHWLEVSTFLAAHSDVYAPAHHENLYLLSRYNPTLAGPVYCTSVQWPRAFLADHLADMLTAERSNAPLGKHIPYAPFGFRNRVVTTLSQRYPSIGFSDRSFHVRTPEERLAEWTAHKLHWIVPVLNDVPIRIFDALISGGIPVLPESLRHLPPVRDLPREHVVFYGPQDIVEPQAVVELGITLFDRGGKEGIAARHRLAMAAFHGDHSMQHMLAVASEQFGLRL</sequence>
<evidence type="ECO:0008006" key="3">
    <source>
        <dbReference type="Google" id="ProtNLM"/>
    </source>
</evidence>
<proteinExistence type="predicted"/>
<evidence type="ECO:0000313" key="2">
    <source>
        <dbReference type="Proteomes" id="UP001057498"/>
    </source>
</evidence>
<dbReference type="RefSeq" id="WP_251969453.1">
    <property type="nucleotide sequence ID" value="NZ_AP025730.1"/>
</dbReference>
<keyword evidence="2" id="KW-1185">Reference proteome</keyword>
<dbReference type="Proteomes" id="UP001057498">
    <property type="component" value="Chromosome"/>
</dbReference>